<name>A0ABW4NKC8_9LACT</name>
<proteinExistence type="predicted"/>
<protein>
    <submittedName>
        <fullName evidence="1">Uncharacterized protein</fullName>
    </submittedName>
</protein>
<organism evidence="1 2">
    <name type="scientific">Carnobacterium antarcticum</name>
    <dbReference type="NCBI Taxonomy" id="2126436"/>
    <lineage>
        <taxon>Bacteria</taxon>
        <taxon>Bacillati</taxon>
        <taxon>Bacillota</taxon>
        <taxon>Bacilli</taxon>
        <taxon>Lactobacillales</taxon>
        <taxon>Carnobacteriaceae</taxon>
        <taxon>Carnobacterium</taxon>
    </lineage>
</organism>
<reference evidence="2" key="1">
    <citation type="journal article" date="2019" name="Int. J. Syst. Evol. Microbiol.">
        <title>The Global Catalogue of Microorganisms (GCM) 10K type strain sequencing project: providing services to taxonomists for standard genome sequencing and annotation.</title>
        <authorList>
            <consortium name="The Broad Institute Genomics Platform"/>
            <consortium name="The Broad Institute Genome Sequencing Center for Infectious Disease"/>
            <person name="Wu L."/>
            <person name="Ma J."/>
        </authorList>
    </citation>
    <scope>NUCLEOTIDE SEQUENCE [LARGE SCALE GENOMIC DNA]</scope>
    <source>
        <strain evidence="2">KCTC 42143</strain>
    </source>
</reference>
<dbReference type="RefSeq" id="WP_058920036.1">
    <property type="nucleotide sequence ID" value="NZ_JBHSQC010000022.1"/>
</dbReference>
<dbReference type="EMBL" id="JBHUFF010000007">
    <property type="protein sequence ID" value="MFD1798563.1"/>
    <property type="molecule type" value="Genomic_DNA"/>
</dbReference>
<comment type="caution">
    <text evidence="1">The sequence shown here is derived from an EMBL/GenBank/DDBJ whole genome shotgun (WGS) entry which is preliminary data.</text>
</comment>
<evidence type="ECO:0000313" key="1">
    <source>
        <dbReference type="EMBL" id="MFD1798563.1"/>
    </source>
</evidence>
<gene>
    <name evidence="1" type="ORF">ACFSBK_01660</name>
</gene>
<keyword evidence="2" id="KW-1185">Reference proteome</keyword>
<evidence type="ECO:0000313" key="2">
    <source>
        <dbReference type="Proteomes" id="UP001597285"/>
    </source>
</evidence>
<sequence length="84" mass="9781">MLLDDMENNDAIGSGQVKSIEFPNIILQSETGQTVKIKTTKQQQADLIFWESIMNIKEAEIWLPYQKEVQYLLDFDWLGDPQFT</sequence>
<accession>A0ABW4NKC8</accession>
<dbReference type="Proteomes" id="UP001597285">
    <property type="component" value="Unassembled WGS sequence"/>
</dbReference>